<dbReference type="PATRIC" id="fig|1280948.3.peg.2377"/>
<feature type="signal peptide" evidence="2">
    <location>
        <begin position="1"/>
        <end position="18"/>
    </location>
</feature>
<protein>
    <recommendedName>
        <fullName evidence="5">Lipoprotein</fullName>
    </recommendedName>
</protein>
<feature type="chain" id="PRO_5001570747" description="Lipoprotein" evidence="2">
    <location>
        <begin position="19"/>
        <end position="105"/>
    </location>
</feature>
<reference evidence="3 4" key="1">
    <citation type="journal article" date="2014" name="Antonie Van Leeuwenhoek">
        <title>Hyphomonas beringensis sp. nov. and Hyphomonas chukchiensis sp. nov., isolated from surface seawater of the Bering Sea and Chukchi Sea.</title>
        <authorList>
            <person name="Li C."/>
            <person name="Lai Q."/>
            <person name="Li G."/>
            <person name="Dong C."/>
            <person name="Wang J."/>
            <person name="Liao Y."/>
            <person name="Shao Z."/>
        </authorList>
    </citation>
    <scope>NUCLEOTIDE SEQUENCE [LARGE SCALE GENOMIC DNA]</scope>
    <source>
        <strain evidence="3 4">22II1-22F38</strain>
    </source>
</reference>
<keyword evidence="4" id="KW-1185">Reference proteome</keyword>
<sequence length="105" mass="11508">MKASMITAALLVAVPFLAGCATSSMDKANRAEAWSRCRTAPDPETRDRCIETEIALLEARQERNAASYAERMKAAEEREAINEAQGLPREAVRETVDSGLRAPKD</sequence>
<gene>
    <name evidence="3" type="ORF">HY36_06415</name>
</gene>
<dbReference type="STRING" id="1280948.HY36_06415"/>
<dbReference type="EMBL" id="AWFH01000034">
    <property type="protein sequence ID" value="KCZ59758.1"/>
    <property type="molecule type" value="Genomic_DNA"/>
</dbReference>
<comment type="caution">
    <text evidence="3">The sequence shown here is derived from an EMBL/GenBank/DDBJ whole genome shotgun (WGS) entry which is preliminary data.</text>
</comment>
<dbReference type="Proteomes" id="UP000024547">
    <property type="component" value="Unassembled WGS sequence"/>
</dbReference>
<dbReference type="OrthoDB" id="7620207at2"/>
<feature type="region of interest" description="Disordered" evidence="1">
    <location>
        <begin position="68"/>
        <end position="105"/>
    </location>
</feature>
<accession>A0A059DYJ6</accession>
<proteinExistence type="predicted"/>
<evidence type="ECO:0000313" key="4">
    <source>
        <dbReference type="Proteomes" id="UP000024547"/>
    </source>
</evidence>
<evidence type="ECO:0000256" key="2">
    <source>
        <dbReference type="SAM" id="SignalP"/>
    </source>
</evidence>
<name>A0A059DYJ6_9PROT</name>
<dbReference type="RefSeq" id="WP_035552956.1">
    <property type="nucleotide sequence ID" value="NZ_AWFH01000034.1"/>
</dbReference>
<evidence type="ECO:0000313" key="3">
    <source>
        <dbReference type="EMBL" id="KCZ59758.1"/>
    </source>
</evidence>
<keyword evidence="2" id="KW-0732">Signal</keyword>
<feature type="compositionally biased region" description="Basic and acidic residues" evidence="1">
    <location>
        <begin position="90"/>
        <end position="105"/>
    </location>
</feature>
<dbReference type="AlphaFoldDB" id="A0A059DYJ6"/>
<evidence type="ECO:0008006" key="5">
    <source>
        <dbReference type="Google" id="ProtNLM"/>
    </source>
</evidence>
<organism evidence="3 4">
    <name type="scientific">Hyphomonas atlantica</name>
    <dbReference type="NCBI Taxonomy" id="1280948"/>
    <lineage>
        <taxon>Bacteria</taxon>
        <taxon>Pseudomonadati</taxon>
        <taxon>Pseudomonadota</taxon>
        <taxon>Alphaproteobacteria</taxon>
        <taxon>Hyphomonadales</taxon>
        <taxon>Hyphomonadaceae</taxon>
        <taxon>Hyphomonas</taxon>
    </lineage>
</organism>
<feature type="compositionally biased region" description="Basic and acidic residues" evidence="1">
    <location>
        <begin position="70"/>
        <end position="81"/>
    </location>
</feature>
<dbReference type="PROSITE" id="PS51257">
    <property type="entry name" value="PROKAR_LIPOPROTEIN"/>
    <property type="match status" value="1"/>
</dbReference>
<evidence type="ECO:0000256" key="1">
    <source>
        <dbReference type="SAM" id="MobiDB-lite"/>
    </source>
</evidence>